<gene>
    <name evidence="4" type="ORF">B0H15DRAFT_537848</name>
</gene>
<comment type="subcellular location">
    <subcellularLocation>
        <location evidence="2">Nucleus</location>
    </subcellularLocation>
</comment>
<reference evidence="4" key="1">
    <citation type="submission" date="2023-03" db="EMBL/GenBank/DDBJ databases">
        <title>Massive genome expansion in bonnet fungi (Mycena s.s.) driven by repeated elements and novel gene families across ecological guilds.</title>
        <authorList>
            <consortium name="Lawrence Berkeley National Laboratory"/>
            <person name="Harder C.B."/>
            <person name="Miyauchi S."/>
            <person name="Viragh M."/>
            <person name="Kuo A."/>
            <person name="Thoen E."/>
            <person name="Andreopoulos B."/>
            <person name="Lu D."/>
            <person name="Skrede I."/>
            <person name="Drula E."/>
            <person name="Henrissat B."/>
            <person name="Morin E."/>
            <person name="Kohler A."/>
            <person name="Barry K."/>
            <person name="LaButti K."/>
            <person name="Morin E."/>
            <person name="Salamov A."/>
            <person name="Lipzen A."/>
            <person name="Mereny Z."/>
            <person name="Hegedus B."/>
            <person name="Baldrian P."/>
            <person name="Stursova M."/>
            <person name="Weitz H."/>
            <person name="Taylor A."/>
            <person name="Grigoriev I.V."/>
            <person name="Nagy L.G."/>
            <person name="Martin F."/>
            <person name="Kauserud H."/>
        </authorList>
    </citation>
    <scope>NUCLEOTIDE SEQUENCE</scope>
    <source>
        <strain evidence="4">CBHHK173m</strain>
    </source>
</reference>
<dbReference type="Gene3D" id="2.30.280.10">
    <property type="entry name" value="SRA-YDG"/>
    <property type="match status" value="1"/>
</dbReference>
<dbReference type="EMBL" id="JARJCN010000066">
    <property type="protein sequence ID" value="KAJ7078455.1"/>
    <property type="molecule type" value="Genomic_DNA"/>
</dbReference>
<dbReference type="AlphaFoldDB" id="A0AAD6TT83"/>
<dbReference type="InterPro" id="IPR036987">
    <property type="entry name" value="SRA-YDG_sf"/>
</dbReference>
<dbReference type="InterPro" id="IPR045134">
    <property type="entry name" value="UHRF1/2-like"/>
</dbReference>
<dbReference type="GO" id="GO:0044027">
    <property type="term" value="P:negative regulation of gene expression via chromosomal CpG island methylation"/>
    <property type="evidence" value="ECO:0007669"/>
    <property type="project" value="TreeGrafter"/>
</dbReference>
<dbReference type="SUPFAM" id="SSF88697">
    <property type="entry name" value="PUA domain-like"/>
    <property type="match status" value="1"/>
</dbReference>
<name>A0AAD6TT83_9AGAR</name>
<organism evidence="4 5">
    <name type="scientific">Mycena belliarum</name>
    <dbReference type="NCBI Taxonomy" id="1033014"/>
    <lineage>
        <taxon>Eukaryota</taxon>
        <taxon>Fungi</taxon>
        <taxon>Dikarya</taxon>
        <taxon>Basidiomycota</taxon>
        <taxon>Agaricomycotina</taxon>
        <taxon>Agaricomycetes</taxon>
        <taxon>Agaricomycetidae</taxon>
        <taxon>Agaricales</taxon>
        <taxon>Marasmiineae</taxon>
        <taxon>Mycenaceae</taxon>
        <taxon>Mycena</taxon>
    </lineage>
</organism>
<evidence type="ECO:0000259" key="3">
    <source>
        <dbReference type="PROSITE" id="PS51015"/>
    </source>
</evidence>
<accession>A0AAD6TT83</accession>
<dbReference type="InterPro" id="IPR003105">
    <property type="entry name" value="SRA_YDG"/>
</dbReference>
<proteinExistence type="predicted"/>
<protein>
    <submittedName>
        <fullName evidence="4">PUA-like domain-containing protein</fullName>
    </submittedName>
</protein>
<evidence type="ECO:0000313" key="5">
    <source>
        <dbReference type="Proteomes" id="UP001222325"/>
    </source>
</evidence>
<dbReference type="PANTHER" id="PTHR14140">
    <property type="entry name" value="E3 UBIQUITIN-PROTEIN LIGASE UHRF-RELATED"/>
    <property type="match status" value="1"/>
</dbReference>
<evidence type="ECO:0000256" key="2">
    <source>
        <dbReference type="PROSITE-ProRule" id="PRU00358"/>
    </source>
</evidence>
<dbReference type="SMART" id="SM00466">
    <property type="entry name" value="SRA"/>
    <property type="match status" value="1"/>
</dbReference>
<evidence type="ECO:0000256" key="1">
    <source>
        <dbReference type="ARBA" id="ARBA00023242"/>
    </source>
</evidence>
<dbReference type="Pfam" id="PF02182">
    <property type="entry name" value="SAD_SRA"/>
    <property type="match status" value="1"/>
</dbReference>
<dbReference type="PROSITE" id="PS51015">
    <property type="entry name" value="YDG"/>
    <property type="match status" value="1"/>
</dbReference>
<dbReference type="PANTHER" id="PTHR14140:SF27">
    <property type="entry name" value="OS04G0289800 PROTEIN"/>
    <property type="match status" value="1"/>
</dbReference>
<dbReference type="Proteomes" id="UP001222325">
    <property type="component" value="Unassembled WGS sequence"/>
</dbReference>
<feature type="domain" description="YDG" evidence="3">
    <location>
        <begin position="34"/>
        <end position="176"/>
    </location>
</feature>
<keyword evidence="1 2" id="KW-0539">Nucleus</keyword>
<dbReference type="GO" id="GO:0016567">
    <property type="term" value="P:protein ubiquitination"/>
    <property type="evidence" value="ECO:0007669"/>
    <property type="project" value="TreeGrafter"/>
</dbReference>
<dbReference type="GO" id="GO:0061630">
    <property type="term" value="F:ubiquitin protein ligase activity"/>
    <property type="evidence" value="ECO:0007669"/>
    <property type="project" value="TreeGrafter"/>
</dbReference>
<dbReference type="GO" id="GO:0005634">
    <property type="term" value="C:nucleus"/>
    <property type="evidence" value="ECO:0007669"/>
    <property type="project" value="UniProtKB-SubCell"/>
</dbReference>
<dbReference type="InterPro" id="IPR015947">
    <property type="entry name" value="PUA-like_sf"/>
</dbReference>
<sequence length="187" mass="20533">MGVEAIRQRFIQDENYFPQGMQGPSNISIDARYGPPKRIPVGAWWETRQQCSEAGVHKPTVAGISGGNDGAFSIVMSGGYEDSLDDGNTFVYIGTDSAFGSSGPQVADQSMDHKHNKCLVKSMETGRHIRVVRGPNRASPWAPATGYRYDGLYTVTHAWEAKGRSGFKVCKFRLIREPGQPPLCHTN</sequence>
<keyword evidence="5" id="KW-1185">Reference proteome</keyword>
<comment type="caution">
    <text evidence="4">The sequence shown here is derived from an EMBL/GenBank/DDBJ whole genome shotgun (WGS) entry which is preliminary data.</text>
</comment>
<evidence type="ECO:0000313" key="4">
    <source>
        <dbReference type="EMBL" id="KAJ7078455.1"/>
    </source>
</evidence>